<evidence type="ECO:0000313" key="1">
    <source>
        <dbReference type="EMBL" id="TCK26716.1"/>
    </source>
</evidence>
<gene>
    <name evidence="1" type="ORF">EV378_2559</name>
</gene>
<dbReference type="Gene3D" id="3.40.50.1240">
    <property type="entry name" value="Phosphoglycerate mutase-like"/>
    <property type="match status" value="1"/>
</dbReference>
<evidence type="ECO:0008006" key="3">
    <source>
        <dbReference type="Google" id="ProtNLM"/>
    </source>
</evidence>
<reference evidence="1 2" key="1">
    <citation type="submission" date="2019-03" db="EMBL/GenBank/DDBJ databases">
        <title>Sequencing the genomes of 1000 actinobacteria strains.</title>
        <authorList>
            <person name="Klenk H.-P."/>
        </authorList>
    </citation>
    <scope>NUCLEOTIDE SEQUENCE [LARGE SCALE GENOMIC DNA]</scope>
    <source>
        <strain evidence="1 2">DSM 44969</strain>
    </source>
</reference>
<dbReference type="SUPFAM" id="SSF53254">
    <property type="entry name" value="Phosphoglycerate mutase-like"/>
    <property type="match status" value="1"/>
</dbReference>
<dbReference type="InterPro" id="IPR029033">
    <property type="entry name" value="His_PPase_superfam"/>
</dbReference>
<dbReference type="EMBL" id="SMFZ01000001">
    <property type="protein sequence ID" value="TCK26716.1"/>
    <property type="molecule type" value="Genomic_DNA"/>
</dbReference>
<evidence type="ECO:0000313" key="2">
    <source>
        <dbReference type="Proteomes" id="UP000295560"/>
    </source>
</evidence>
<dbReference type="AlphaFoldDB" id="A0A4V2PJ12"/>
<keyword evidence="2" id="KW-1185">Reference proteome</keyword>
<proteinExistence type="predicted"/>
<protein>
    <recommendedName>
        <fullName evidence="3">Phosphoglycerate mutase</fullName>
    </recommendedName>
</protein>
<organism evidence="1 2">
    <name type="scientific">Pseudonocardia endophytica</name>
    <dbReference type="NCBI Taxonomy" id="401976"/>
    <lineage>
        <taxon>Bacteria</taxon>
        <taxon>Bacillati</taxon>
        <taxon>Actinomycetota</taxon>
        <taxon>Actinomycetes</taxon>
        <taxon>Pseudonocardiales</taxon>
        <taxon>Pseudonocardiaceae</taxon>
        <taxon>Pseudonocardia</taxon>
    </lineage>
</organism>
<dbReference type="Proteomes" id="UP000295560">
    <property type="component" value="Unassembled WGS sequence"/>
</dbReference>
<accession>A0A4V2PJ12</accession>
<name>A0A4V2PJ12_PSEEN</name>
<sequence length="191" mass="20477">MSHNGIAGYEVILLRHGETVGYDGDHGLTERGESQARDRGVSLASELAPGTTVRMLHARTARATATAAALRSSLLDAVGETGGIDVGALQPETWFDNLRVSVDGTVMDAADAVVERLATHSAPMRAFVASAIGSDPGEPHNLEAVRVHVDSEVATIRFRDHSTRLRLPHRLPAWVDEGSLTAFRHRRAESA</sequence>
<comment type="caution">
    <text evidence="1">The sequence shown here is derived from an EMBL/GenBank/DDBJ whole genome shotgun (WGS) entry which is preliminary data.</text>
</comment>